<dbReference type="EMBL" id="JRKL02008028">
    <property type="protein sequence ID" value="KAF3947219.1"/>
    <property type="molecule type" value="Genomic_DNA"/>
</dbReference>
<keyword evidence="2" id="KW-1185">Reference proteome</keyword>
<gene>
    <name evidence="1" type="ORF">CMV_026616</name>
</gene>
<evidence type="ECO:0000313" key="2">
    <source>
        <dbReference type="Proteomes" id="UP000737018"/>
    </source>
</evidence>
<protein>
    <submittedName>
        <fullName evidence="1">Uncharacterized protein</fullName>
    </submittedName>
</protein>
<sequence>SDSSSYHSKNPCLGCYQYPSLNSFDFRLLVPLLSVNRFYFGAEGALVEFWKELILVLKA</sequence>
<organism evidence="1 2">
    <name type="scientific">Castanea mollissima</name>
    <name type="common">Chinese chestnut</name>
    <dbReference type="NCBI Taxonomy" id="60419"/>
    <lineage>
        <taxon>Eukaryota</taxon>
        <taxon>Viridiplantae</taxon>
        <taxon>Streptophyta</taxon>
        <taxon>Embryophyta</taxon>
        <taxon>Tracheophyta</taxon>
        <taxon>Spermatophyta</taxon>
        <taxon>Magnoliopsida</taxon>
        <taxon>eudicotyledons</taxon>
        <taxon>Gunneridae</taxon>
        <taxon>Pentapetalae</taxon>
        <taxon>rosids</taxon>
        <taxon>fabids</taxon>
        <taxon>Fagales</taxon>
        <taxon>Fagaceae</taxon>
        <taxon>Castanea</taxon>
    </lineage>
</organism>
<dbReference type="OrthoDB" id="10394961at2759"/>
<proteinExistence type="predicted"/>
<name>A0A8J4VEV9_9ROSI</name>
<evidence type="ECO:0000313" key="1">
    <source>
        <dbReference type="EMBL" id="KAF3947219.1"/>
    </source>
</evidence>
<feature type="non-terminal residue" evidence="1">
    <location>
        <position position="1"/>
    </location>
</feature>
<dbReference type="AlphaFoldDB" id="A0A8J4VEV9"/>
<comment type="caution">
    <text evidence="1">The sequence shown here is derived from an EMBL/GenBank/DDBJ whole genome shotgun (WGS) entry which is preliminary data.</text>
</comment>
<dbReference type="Proteomes" id="UP000737018">
    <property type="component" value="Unassembled WGS sequence"/>
</dbReference>
<accession>A0A8J4VEV9</accession>
<reference evidence="1" key="1">
    <citation type="submission" date="2020-03" db="EMBL/GenBank/DDBJ databases">
        <title>Castanea mollissima Vanexum genome sequencing.</title>
        <authorList>
            <person name="Staton M."/>
        </authorList>
    </citation>
    <scope>NUCLEOTIDE SEQUENCE</scope>
    <source>
        <tissue evidence="1">Leaf</tissue>
    </source>
</reference>